<dbReference type="UCSC" id="uc064tec.1">
    <property type="organism name" value="human"/>
</dbReference>
<dbReference type="PeptideAtlas" id="Q6QA70"/>
<organism evidence="2">
    <name type="scientific">Homo sapiens</name>
    <name type="common">Human</name>
    <dbReference type="NCBI Taxonomy" id="9606"/>
    <lineage>
        <taxon>Eukaryota</taxon>
        <taxon>Metazoa</taxon>
        <taxon>Chordata</taxon>
        <taxon>Craniata</taxon>
        <taxon>Vertebrata</taxon>
        <taxon>Euteleostomi</taxon>
        <taxon>Mammalia</taxon>
        <taxon>Eutheria</taxon>
        <taxon>Euarchontoglires</taxon>
        <taxon>Primates</taxon>
        <taxon>Haplorrhini</taxon>
        <taxon>Catarrhini</taxon>
        <taxon>Hominidae</taxon>
        <taxon>Homo</taxon>
    </lineage>
</organism>
<proteinExistence type="evidence at transcript level"/>
<feature type="domain" description="DUF3496" evidence="1">
    <location>
        <begin position="1"/>
        <end position="89"/>
    </location>
</feature>
<dbReference type="EMBL" id="AY550933">
    <property type="protein sequence ID" value="AAS57859.1"/>
    <property type="molecule type" value="mRNA"/>
</dbReference>
<accession>Q6QA70</accession>
<sequence>MKTAYEEVTTELEEFKEAFAGAVKANNSMSKKLMKSDKKIAVISTKLFTEKQRMKYFLSTLPTRPEPELPCVENLNSIELNRKYIPKTAIRIPTSNPQTSNNCKNFLTEMELDRVEQIITGTKKSFAMLSTCSRLLSFVESTAPRKHRRALPIMRSLVPNRRTTVASTEMSQLLYKGVPFQSRTNRPGGVRSPGLQLEGTSTLQWEQGPIAHPRHRC</sequence>
<name>Q6QA70_HUMAN</name>
<evidence type="ECO:0000313" key="2">
    <source>
        <dbReference type="EMBL" id="AAS57859.1"/>
    </source>
</evidence>
<dbReference type="AlphaFoldDB" id="Q6QA70"/>
<evidence type="ECO:0000259" key="1">
    <source>
        <dbReference type="Pfam" id="PF12001"/>
    </source>
</evidence>
<dbReference type="InterPro" id="IPR021885">
    <property type="entry name" value="DUF3496"/>
</dbReference>
<protein>
    <submittedName>
        <fullName evidence="2">FLJ35740 protein</fullName>
    </submittedName>
</protein>
<dbReference type="HOGENOM" id="CLU_116350_0_0_1"/>
<dbReference type="Pfam" id="PF12001">
    <property type="entry name" value="DUF3496"/>
    <property type="match status" value="1"/>
</dbReference>
<reference evidence="2" key="1">
    <citation type="submission" date="2004-02" db="EMBL/GenBank/DDBJ databases">
        <authorList>
            <person name="Lin L."/>
            <person name="Zhong G."/>
            <person name="Li H."/>
            <person name="Shen C."/>
            <person name="Ke R."/>
            <person name="Zhou G."/>
            <person name="Wang C."/>
            <person name="Yang S."/>
        </authorList>
    </citation>
    <scope>NUCLEOTIDE SEQUENCE</scope>
</reference>